<evidence type="ECO:0000256" key="11">
    <source>
        <dbReference type="PIRSR" id="PIRSR601233-3"/>
    </source>
</evidence>
<name>A0A0C2VPW7_RHOER</name>
<evidence type="ECO:0000256" key="5">
    <source>
        <dbReference type="ARBA" id="ARBA00022800"/>
    </source>
</evidence>
<evidence type="ECO:0000256" key="8">
    <source>
        <dbReference type="ARBA" id="ARBA00047746"/>
    </source>
</evidence>
<feature type="binding site" evidence="10">
    <location>
        <begin position="321"/>
        <end position="324"/>
    </location>
    <ligand>
        <name>GMP</name>
        <dbReference type="ChEBI" id="CHEBI:58115"/>
    </ligand>
</feature>
<sequence length="393" mass="43772">MEKITKRLWNWASILDENTREQALRTSQMPFVRPYLALMPDAHLGAGATVGSVIPTEGAIMPAAVGVDIGCGMIAVKTQFSARDLQGRDLSVLRHSIERSVPLSAGVYNKTLSDTAQIRIAELEAMAGDRLAFYDKFKNNWRFQLGTLGSGNHFIEVTLDESDGVWLFLHSGSRGIGNKLAQHHIKIAKDLCERWYINLPDPDLAYLVEKTPEFDSYIADLNWAQHFALLNREEMMDRVVKDFAHFMGDGKPAIIDEVERINCHHNFTQKEFHMGRGVWLSRKGAIKADEGTPGLIPGSMGTASYVVVGKGNVPSFKSSPHGAGRVYGRNQARKTFTIEDLDKAMVGIEYKRSAAFLDEIPGAYKDIDVVMDDAKDLVEIRHTLRQIVNVKGN</sequence>
<feature type="binding site" evidence="11">
    <location>
        <position position="153"/>
    </location>
    <ligand>
        <name>Mn(2+)</name>
        <dbReference type="ChEBI" id="CHEBI:29035"/>
        <label>1</label>
    </ligand>
</feature>
<dbReference type="GO" id="GO:0005525">
    <property type="term" value="F:GTP binding"/>
    <property type="evidence" value="ECO:0007669"/>
    <property type="project" value="UniProtKB-KW"/>
</dbReference>
<feature type="binding site" evidence="10">
    <location>
        <position position="391"/>
    </location>
    <ligand>
        <name>GMP</name>
        <dbReference type="ChEBI" id="CHEBI:58115"/>
    </ligand>
</feature>
<feature type="binding site" evidence="10">
    <location>
        <begin position="152"/>
        <end position="156"/>
    </location>
    <ligand>
        <name>GMP</name>
        <dbReference type="ChEBI" id="CHEBI:58115"/>
    </ligand>
</feature>
<keyword evidence="4 10" id="KW-0547">Nucleotide-binding</keyword>
<dbReference type="InterPro" id="IPR052915">
    <property type="entry name" value="RtcB-like"/>
</dbReference>
<dbReference type="GO" id="GO:0003909">
    <property type="term" value="F:DNA ligase activity"/>
    <property type="evidence" value="ECO:0007669"/>
    <property type="project" value="TreeGrafter"/>
</dbReference>
<organism evidence="12 13">
    <name type="scientific">Rhodococcus erythropolis</name>
    <name type="common">Arthrobacter picolinophilus</name>
    <dbReference type="NCBI Taxonomy" id="1833"/>
    <lineage>
        <taxon>Bacteria</taxon>
        <taxon>Bacillati</taxon>
        <taxon>Actinomycetota</taxon>
        <taxon>Actinomycetes</taxon>
        <taxon>Mycobacteriales</taxon>
        <taxon>Nocardiaceae</taxon>
        <taxon>Rhodococcus</taxon>
        <taxon>Rhodococcus erythropolis group</taxon>
    </lineage>
</organism>
<evidence type="ECO:0000256" key="10">
    <source>
        <dbReference type="PIRSR" id="PIRSR601233-2"/>
    </source>
</evidence>
<keyword evidence="2 12" id="KW-0436">Ligase</keyword>
<dbReference type="GO" id="GO:0006396">
    <property type="term" value="P:RNA processing"/>
    <property type="evidence" value="ECO:0007669"/>
    <property type="project" value="InterPro"/>
</dbReference>
<keyword evidence="7 11" id="KW-0464">Manganese</keyword>
<accession>A0A0C2VPW7</accession>
<dbReference type="GO" id="GO:0042245">
    <property type="term" value="P:RNA repair"/>
    <property type="evidence" value="ECO:0007669"/>
    <property type="project" value="UniProtKB-KW"/>
</dbReference>
<feature type="binding site" evidence="10">
    <location>
        <begin position="265"/>
        <end position="266"/>
    </location>
    <ligand>
        <name>GMP</name>
        <dbReference type="ChEBI" id="CHEBI:58115"/>
    </ligand>
</feature>
<evidence type="ECO:0000256" key="2">
    <source>
        <dbReference type="ARBA" id="ARBA00022598"/>
    </source>
</evidence>
<evidence type="ECO:0000256" key="1">
    <source>
        <dbReference type="ARBA" id="ARBA00012726"/>
    </source>
</evidence>
<proteinExistence type="predicted"/>
<dbReference type="Gene3D" id="3.90.1860.10">
    <property type="entry name" value="tRNA-splicing ligase RtcB"/>
    <property type="match status" value="1"/>
</dbReference>
<evidence type="ECO:0000256" key="4">
    <source>
        <dbReference type="ARBA" id="ARBA00022741"/>
    </source>
</evidence>
<keyword evidence="5" id="KW-0692">RNA repair</keyword>
<dbReference type="SUPFAM" id="SSF103365">
    <property type="entry name" value="Hypothetical protein PH1602"/>
    <property type="match status" value="1"/>
</dbReference>
<dbReference type="GO" id="GO:0006281">
    <property type="term" value="P:DNA repair"/>
    <property type="evidence" value="ECO:0007669"/>
    <property type="project" value="TreeGrafter"/>
</dbReference>
<protein>
    <recommendedName>
        <fullName evidence="1">3'-phosphate/5'-hydroxy nucleic acid ligase</fullName>
        <ecNumber evidence="1">6.5.1.8</ecNumber>
    </recommendedName>
</protein>
<keyword evidence="3 11" id="KW-0479">Metal-binding</keyword>
<dbReference type="InterPro" id="IPR001233">
    <property type="entry name" value="RtcB"/>
</dbReference>
<dbReference type="InterPro" id="IPR036025">
    <property type="entry name" value="RtcB-like_sf"/>
</dbReference>
<dbReference type="Proteomes" id="UP000325576">
    <property type="component" value="Unassembled WGS sequence"/>
</dbReference>
<gene>
    <name evidence="12" type="ORF">BS297_04365</name>
</gene>
<evidence type="ECO:0000313" key="12">
    <source>
        <dbReference type="EMBL" id="KAB2586608.1"/>
    </source>
</evidence>
<comment type="catalytic activity">
    <reaction evidence="8">
        <text>a 3'-end 3'-phospho-ribonucleotide-RNA + a 5'-end dephospho-ribonucleoside-RNA + GTP = a ribonucleotidyl-ribonucleotide-RNA + GMP + diphosphate</text>
        <dbReference type="Rhea" id="RHEA:68076"/>
        <dbReference type="Rhea" id="RHEA-COMP:10463"/>
        <dbReference type="Rhea" id="RHEA-COMP:13936"/>
        <dbReference type="Rhea" id="RHEA-COMP:17355"/>
        <dbReference type="ChEBI" id="CHEBI:33019"/>
        <dbReference type="ChEBI" id="CHEBI:37565"/>
        <dbReference type="ChEBI" id="CHEBI:58115"/>
        <dbReference type="ChEBI" id="CHEBI:83062"/>
        <dbReference type="ChEBI" id="CHEBI:138284"/>
        <dbReference type="ChEBI" id="CHEBI:173118"/>
        <dbReference type="EC" id="6.5.1.8"/>
    </reaction>
</comment>
<comment type="caution">
    <text evidence="12">The sequence shown here is derived from an EMBL/GenBank/DDBJ whole genome shotgun (WGS) entry which is preliminary data.</text>
</comment>
<evidence type="ECO:0000256" key="7">
    <source>
        <dbReference type="ARBA" id="ARBA00023211"/>
    </source>
</evidence>
<dbReference type="EMBL" id="MRBO01000158">
    <property type="protein sequence ID" value="KAB2586608.1"/>
    <property type="molecule type" value="Genomic_DNA"/>
</dbReference>
<feature type="binding site" evidence="10">
    <location>
        <position position="304"/>
    </location>
    <ligand>
        <name>GMP</name>
        <dbReference type="ChEBI" id="CHEBI:58115"/>
    </ligand>
</feature>
<dbReference type="PANTHER" id="PTHR43749:SF2">
    <property type="entry name" value="RNA-SPLICING LIGASE RTCB"/>
    <property type="match status" value="1"/>
</dbReference>
<dbReference type="EC" id="6.5.1.8" evidence="1"/>
<evidence type="ECO:0000256" key="9">
    <source>
        <dbReference type="PIRSR" id="PIRSR601233-1"/>
    </source>
</evidence>
<keyword evidence="6 10" id="KW-0342">GTP-binding</keyword>
<dbReference type="GO" id="GO:0170057">
    <property type="term" value="F:RNA ligase (GTP) activity"/>
    <property type="evidence" value="ECO:0007669"/>
    <property type="project" value="UniProtKB-EC"/>
</dbReference>
<dbReference type="AlphaFoldDB" id="A0A0C2VPW7"/>
<reference evidence="12 13" key="1">
    <citation type="journal article" date="2017" name="Poromechanics V (2013)">
        <title>Genomic Characterization of the Arsenic-Tolerant Actinobacterium, &lt;i&gt;Rhodococcus erythropolis&lt;/i&gt; S43.</title>
        <authorList>
            <person name="Retamal-Morales G."/>
            <person name="Mehnert M."/>
            <person name="Schwabe R."/>
            <person name="Tischler D."/>
            <person name="Schloemann M."/>
            <person name="Levican G.J."/>
        </authorList>
    </citation>
    <scope>NUCLEOTIDE SEQUENCE [LARGE SCALE GENOMIC DNA]</scope>
    <source>
        <strain evidence="12 13">S43</strain>
    </source>
</reference>
<feature type="binding site" evidence="11">
    <location>
        <position position="170"/>
    </location>
    <ligand>
        <name>Mn(2+)</name>
        <dbReference type="ChEBI" id="CHEBI:29035"/>
        <label>2</label>
    </ligand>
</feature>
<dbReference type="GO" id="GO:0030145">
    <property type="term" value="F:manganese ion binding"/>
    <property type="evidence" value="ECO:0007669"/>
    <property type="project" value="TreeGrafter"/>
</dbReference>
<dbReference type="PANTHER" id="PTHR43749">
    <property type="entry name" value="RNA-SPLICING LIGASE RTCB"/>
    <property type="match status" value="1"/>
</dbReference>
<evidence type="ECO:0000256" key="6">
    <source>
        <dbReference type="ARBA" id="ARBA00023134"/>
    </source>
</evidence>
<evidence type="ECO:0000256" key="3">
    <source>
        <dbReference type="ARBA" id="ARBA00022723"/>
    </source>
</evidence>
<feature type="binding site" evidence="11">
    <location>
        <position position="68"/>
    </location>
    <ligand>
        <name>Mn(2+)</name>
        <dbReference type="ChEBI" id="CHEBI:29035"/>
        <label>1</label>
    </ligand>
</feature>
<evidence type="ECO:0000313" key="13">
    <source>
        <dbReference type="Proteomes" id="UP000325576"/>
    </source>
</evidence>
<feature type="active site" description="GMP-histidine intermediate" evidence="9">
    <location>
        <position position="321"/>
    </location>
</feature>
<feature type="binding site" evidence="10">
    <location>
        <begin position="297"/>
        <end position="300"/>
    </location>
    <ligand>
        <name>GMP</name>
        <dbReference type="ChEBI" id="CHEBI:58115"/>
    </ligand>
</feature>
<comment type="cofactor">
    <cofactor evidence="11">
        <name>Mn(2+)</name>
        <dbReference type="ChEBI" id="CHEBI:29035"/>
    </cofactor>
    <text evidence="11">Binds 2 manganese ions per subunit.</text>
</comment>
<feature type="binding site" evidence="11">
    <location>
        <position position="265"/>
    </location>
    <ligand>
        <name>Mn(2+)</name>
        <dbReference type="ChEBI" id="CHEBI:29035"/>
        <label>2</label>
    </ligand>
</feature>
<dbReference type="Pfam" id="PF01139">
    <property type="entry name" value="RtcB"/>
    <property type="match status" value="1"/>
</dbReference>